<keyword evidence="5" id="KW-0472">Membrane</keyword>
<evidence type="ECO:0000259" key="7">
    <source>
        <dbReference type="PROSITE" id="PS50836"/>
    </source>
</evidence>
<keyword evidence="4" id="KW-0249">Electron transport</keyword>
<keyword evidence="9" id="KW-1185">Reference proteome</keyword>
<dbReference type="PANTHER" id="PTHR23130:SF159">
    <property type="entry name" value="OS08G0335600 PROTEIN"/>
    <property type="match status" value="1"/>
</dbReference>
<evidence type="ECO:0000256" key="5">
    <source>
        <dbReference type="ARBA" id="ARBA00023136"/>
    </source>
</evidence>
<gene>
    <name evidence="8" type="ORF">BUALT_Bualt03G0230600</name>
</gene>
<organism evidence="8 9">
    <name type="scientific">Buddleja alternifolia</name>
    <dbReference type="NCBI Taxonomy" id="168488"/>
    <lineage>
        <taxon>Eukaryota</taxon>
        <taxon>Viridiplantae</taxon>
        <taxon>Streptophyta</taxon>
        <taxon>Embryophyta</taxon>
        <taxon>Tracheophyta</taxon>
        <taxon>Spermatophyta</taxon>
        <taxon>Magnoliopsida</taxon>
        <taxon>eudicotyledons</taxon>
        <taxon>Gunneridae</taxon>
        <taxon>Pentapetalae</taxon>
        <taxon>asterids</taxon>
        <taxon>lamiids</taxon>
        <taxon>Lamiales</taxon>
        <taxon>Scrophulariaceae</taxon>
        <taxon>Buddlejeae</taxon>
        <taxon>Buddleja</taxon>
    </lineage>
</organism>
<dbReference type="PANTHER" id="PTHR23130">
    <property type="entry name" value="CYTOCHROME B561 AND DOMON DOMAIN-CONTAINING PROTEIN"/>
    <property type="match status" value="1"/>
</dbReference>
<comment type="subcellular location">
    <subcellularLocation>
        <location evidence="1">Membrane</location>
    </subcellularLocation>
</comment>
<dbReference type="InterPro" id="IPR005018">
    <property type="entry name" value="DOMON_domain"/>
</dbReference>
<evidence type="ECO:0000313" key="9">
    <source>
        <dbReference type="Proteomes" id="UP000826271"/>
    </source>
</evidence>
<name>A0AAV6Y701_9LAMI</name>
<feature type="domain" description="DOMON" evidence="7">
    <location>
        <begin position="61"/>
        <end position="174"/>
    </location>
</feature>
<dbReference type="GO" id="GO:0016020">
    <property type="term" value="C:membrane"/>
    <property type="evidence" value="ECO:0007669"/>
    <property type="project" value="UniProtKB-SubCell"/>
</dbReference>
<evidence type="ECO:0000256" key="6">
    <source>
        <dbReference type="SAM" id="MobiDB-lite"/>
    </source>
</evidence>
<sequence>MINFFLSLSLWKISKVLDLIKELDTNHSPAFVLLLFRRLISVKYTLGHRGVFNSCSDLPYLGAHLHWNYNTALRKVSIAYRARIGSGGWIAWATNPTGIGMVGSQALVAFHNANGSITVYPTSIKSYNPSMLPTQLSFQLSNISAEYKNNEMTIFAIIGPLQNGTMVNHVWQAGRSVSSNIPRIHSTSPPNLQSMGKLDFQSA</sequence>
<dbReference type="EMBL" id="WHWC01000003">
    <property type="protein sequence ID" value="KAG8387220.1"/>
    <property type="molecule type" value="Genomic_DNA"/>
</dbReference>
<feature type="region of interest" description="Disordered" evidence="6">
    <location>
        <begin position="181"/>
        <end position="203"/>
    </location>
</feature>
<dbReference type="Pfam" id="PF04526">
    <property type="entry name" value="DUF568"/>
    <property type="match status" value="1"/>
</dbReference>
<dbReference type="Proteomes" id="UP000826271">
    <property type="component" value="Unassembled WGS sequence"/>
</dbReference>
<reference evidence="8" key="1">
    <citation type="submission" date="2019-10" db="EMBL/GenBank/DDBJ databases">
        <authorList>
            <person name="Zhang R."/>
            <person name="Pan Y."/>
            <person name="Wang J."/>
            <person name="Ma R."/>
            <person name="Yu S."/>
        </authorList>
    </citation>
    <scope>NUCLEOTIDE SEQUENCE</scope>
    <source>
        <strain evidence="8">LA-IB0</strain>
        <tissue evidence="8">Leaf</tissue>
    </source>
</reference>
<feature type="compositionally biased region" description="Polar residues" evidence="6">
    <location>
        <begin position="181"/>
        <end position="194"/>
    </location>
</feature>
<evidence type="ECO:0000256" key="3">
    <source>
        <dbReference type="ARBA" id="ARBA00022729"/>
    </source>
</evidence>
<dbReference type="InterPro" id="IPR045265">
    <property type="entry name" value="AIR12_DOMON"/>
</dbReference>
<keyword evidence="3" id="KW-0732">Signal</keyword>
<proteinExistence type="predicted"/>
<evidence type="ECO:0000313" key="8">
    <source>
        <dbReference type="EMBL" id="KAG8387220.1"/>
    </source>
</evidence>
<evidence type="ECO:0000256" key="2">
    <source>
        <dbReference type="ARBA" id="ARBA00022448"/>
    </source>
</evidence>
<comment type="caution">
    <text evidence="8">The sequence shown here is derived from an EMBL/GenBank/DDBJ whole genome shotgun (WGS) entry which is preliminary data.</text>
</comment>
<dbReference type="CDD" id="cd09629">
    <property type="entry name" value="DOMON_CIL1_like"/>
    <property type="match status" value="1"/>
</dbReference>
<accession>A0AAV6Y701</accession>
<dbReference type="PROSITE" id="PS50836">
    <property type="entry name" value="DOMON"/>
    <property type="match status" value="1"/>
</dbReference>
<evidence type="ECO:0000256" key="4">
    <source>
        <dbReference type="ARBA" id="ARBA00022982"/>
    </source>
</evidence>
<evidence type="ECO:0000256" key="1">
    <source>
        <dbReference type="ARBA" id="ARBA00004370"/>
    </source>
</evidence>
<dbReference type="AlphaFoldDB" id="A0AAV6Y701"/>
<keyword evidence="2" id="KW-0813">Transport</keyword>
<protein>
    <recommendedName>
        <fullName evidence="7">DOMON domain-containing protein</fullName>
    </recommendedName>
</protein>